<comment type="similarity">
    <text evidence="1">Belongs to the CutC family.</text>
</comment>
<evidence type="ECO:0000256" key="2">
    <source>
        <dbReference type="ARBA" id="ARBA00019014"/>
    </source>
</evidence>
<sequence length="237" mass="25311">MASLLEVIALHPADAEAAQEGGADRLELCAAMEADGLSPAVSTVSAIRRVTDLPLRVMLRLTDSFAIDGAGINKLTATAQSYLAAGADGFVLGFLTKDNEIDTEAVGQLVSTFAGTPWTFHRAIDAVLEQRPAWRALRTLPGLDCVLTAGSSLGVPHGLDDLTRMAKEDPAIAKVMMAGGSLQPEHVPWLYGSGVRRFHVGSSVRQDGSWTKAYVNSRFVRAWRNLLDAQDGKEQPA</sequence>
<dbReference type="PANTHER" id="PTHR12598:SF0">
    <property type="entry name" value="COPPER HOMEOSTASIS PROTEIN CUTC HOMOLOG"/>
    <property type="match status" value="1"/>
</dbReference>
<keyword evidence="4" id="KW-1185">Reference proteome</keyword>
<organism evidence="3 4">
    <name type="scientific">Kribbella amoyensis</name>
    <dbReference type="NCBI Taxonomy" id="996641"/>
    <lineage>
        <taxon>Bacteria</taxon>
        <taxon>Bacillati</taxon>
        <taxon>Actinomycetota</taxon>
        <taxon>Actinomycetes</taxon>
        <taxon>Propionibacteriales</taxon>
        <taxon>Kribbellaceae</taxon>
        <taxon>Kribbella</taxon>
    </lineage>
</organism>
<reference evidence="3 4" key="1">
    <citation type="submission" date="2019-06" db="EMBL/GenBank/DDBJ databases">
        <title>Sequencing the genomes of 1000 actinobacteria strains.</title>
        <authorList>
            <person name="Klenk H.-P."/>
        </authorList>
    </citation>
    <scope>NUCLEOTIDE SEQUENCE [LARGE SCALE GENOMIC DNA]</scope>
    <source>
        <strain evidence="3 4">DSM 24683</strain>
    </source>
</reference>
<dbReference type="GO" id="GO:0005507">
    <property type="term" value="F:copper ion binding"/>
    <property type="evidence" value="ECO:0007669"/>
    <property type="project" value="TreeGrafter"/>
</dbReference>
<comment type="caution">
    <text evidence="3">The sequence shown here is derived from an EMBL/GenBank/DDBJ whole genome shotgun (WGS) entry which is preliminary data.</text>
</comment>
<dbReference type="EMBL" id="VIVK01000001">
    <property type="protein sequence ID" value="TWD79321.1"/>
    <property type="molecule type" value="Genomic_DNA"/>
</dbReference>
<protein>
    <recommendedName>
        <fullName evidence="2">Copper homeostasis protein cutC homolog</fullName>
    </recommendedName>
</protein>
<dbReference type="RefSeq" id="WP_145802359.1">
    <property type="nucleotide sequence ID" value="NZ_VIVK01000001.1"/>
</dbReference>
<accession>A0A561BKD6</accession>
<gene>
    <name evidence="3" type="ORF">FB561_0378</name>
</gene>
<dbReference type="SUPFAM" id="SSF110395">
    <property type="entry name" value="CutC-like"/>
    <property type="match status" value="1"/>
</dbReference>
<dbReference type="OrthoDB" id="9815677at2"/>
<dbReference type="AlphaFoldDB" id="A0A561BKD6"/>
<evidence type="ECO:0000256" key="1">
    <source>
        <dbReference type="ARBA" id="ARBA00007768"/>
    </source>
</evidence>
<dbReference type="Gene3D" id="3.20.20.380">
    <property type="entry name" value="Copper homeostasis (CutC) domain"/>
    <property type="match status" value="1"/>
</dbReference>
<dbReference type="PANTHER" id="PTHR12598">
    <property type="entry name" value="COPPER HOMEOSTASIS PROTEIN CUTC"/>
    <property type="match status" value="1"/>
</dbReference>
<dbReference type="InterPro" id="IPR005627">
    <property type="entry name" value="CutC-like"/>
</dbReference>
<name>A0A561BKD6_9ACTN</name>
<proteinExistence type="inferred from homology"/>
<dbReference type="Pfam" id="PF03932">
    <property type="entry name" value="CutC"/>
    <property type="match status" value="1"/>
</dbReference>
<dbReference type="Proteomes" id="UP000318380">
    <property type="component" value="Unassembled WGS sequence"/>
</dbReference>
<dbReference type="InterPro" id="IPR036822">
    <property type="entry name" value="CutC-like_dom_sf"/>
</dbReference>
<evidence type="ECO:0000313" key="4">
    <source>
        <dbReference type="Proteomes" id="UP000318380"/>
    </source>
</evidence>
<evidence type="ECO:0000313" key="3">
    <source>
        <dbReference type="EMBL" id="TWD79321.1"/>
    </source>
</evidence>